<evidence type="ECO:0000256" key="2">
    <source>
        <dbReference type="ARBA" id="ARBA00022801"/>
    </source>
</evidence>
<protein>
    <submittedName>
        <fullName evidence="7">6-phospho-beta-glucosidase</fullName>
        <ecNumber evidence="7">3.2.1.86</ecNumber>
    </submittedName>
</protein>
<sequence length="464" mass="53118">MPEGFLWGGAVAANQVEGAYLEDGKGLSIADVQTAGAHGVPREIHDHVHEGVYYPNQEGIDGYHRYKEDVALFAEMGFTCLRTSISWARIFPNGDDAEPNETGLVFYDAVFDEMRAHGIEPVITLSHYEMPLRLVTEYGSWRNPRLIDFFVRFCETVFRRYRDKVRYWMTFNEVNETMNKLTPFNQAGLIFSEDENANEVKVLASHNMFLASARAVALGHQINPDFKIGCMVQYPTTYAKTCRPEDVIARRLNMMPNYYYTDVMVRGRYTNLCRAQIRRLGVELEVSEEDAATLAAGTVDYIAFSYYFSSVASSENGDDLLVERKNPYLDRTDWGWPIDAVGLRVALNELYDRYQIPLFVVENGLGAVDEPDERGYVEDDYRIDFLRRHIVQMERAVNDDFVELIGYTSWGPIDLISVGTGEMKKRYGFIYVDRDDRGGGTLARSKKKSFDWYRQVIASNGRVL</sequence>
<evidence type="ECO:0000313" key="7">
    <source>
        <dbReference type="EMBL" id="HIZ46223.1"/>
    </source>
</evidence>
<comment type="caution">
    <text evidence="7">The sequence shown here is derived from an EMBL/GenBank/DDBJ whole genome shotgun (WGS) entry which is preliminary data.</text>
</comment>
<dbReference type="GO" id="GO:0005829">
    <property type="term" value="C:cytosol"/>
    <property type="evidence" value="ECO:0007669"/>
    <property type="project" value="TreeGrafter"/>
</dbReference>
<dbReference type="InterPro" id="IPR017853">
    <property type="entry name" value="GH"/>
</dbReference>
<keyword evidence="2 6" id="KW-0378">Hydrolase</keyword>
<dbReference type="PRINTS" id="PR00131">
    <property type="entry name" value="GLHYDRLASE1"/>
</dbReference>
<dbReference type="EMBL" id="DXBM01000037">
    <property type="protein sequence ID" value="HIZ46223.1"/>
    <property type="molecule type" value="Genomic_DNA"/>
</dbReference>
<dbReference type="PROSITE" id="PS00653">
    <property type="entry name" value="GLYCOSYL_HYDROL_F1_2"/>
    <property type="match status" value="1"/>
</dbReference>
<name>A0A9D2JE35_9ACTN</name>
<dbReference type="InterPro" id="IPR018120">
    <property type="entry name" value="Glyco_hydro_1_AS"/>
</dbReference>
<reference evidence="7" key="2">
    <citation type="submission" date="2021-04" db="EMBL/GenBank/DDBJ databases">
        <authorList>
            <person name="Gilroy R."/>
        </authorList>
    </citation>
    <scope>NUCLEOTIDE SEQUENCE</scope>
    <source>
        <strain evidence="7">ChiHjej12B11-14209</strain>
    </source>
</reference>
<keyword evidence="3 6" id="KW-0326">Glycosidase</keyword>
<comment type="similarity">
    <text evidence="1 5">Belongs to the glycosyl hydrolase 1 family.</text>
</comment>
<dbReference type="GO" id="GO:0016052">
    <property type="term" value="P:carbohydrate catabolic process"/>
    <property type="evidence" value="ECO:0007669"/>
    <property type="project" value="TreeGrafter"/>
</dbReference>
<evidence type="ECO:0000256" key="5">
    <source>
        <dbReference type="RuleBase" id="RU003690"/>
    </source>
</evidence>
<dbReference type="AlphaFoldDB" id="A0A9D2JE35"/>
<evidence type="ECO:0000256" key="3">
    <source>
        <dbReference type="ARBA" id="ARBA00023295"/>
    </source>
</evidence>
<dbReference type="GO" id="GO:0008706">
    <property type="term" value="F:6-phospho-beta-glucosidase activity"/>
    <property type="evidence" value="ECO:0007669"/>
    <property type="project" value="UniProtKB-EC"/>
</dbReference>
<reference evidence="7" key="1">
    <citation type="journal article" date="2021" name="PeerJ">
        <title>Extensive microbial diversity within the chicken gut microbiome revealed by metagenomics and culture.</title>
        <authorList>
            <person name="Gilroy R."/>
            <person name="Ravi A."/>
            <person name="Getino M."/>
            <person name="Pursley I."/>
            <person name="Horton D.L."/>
            <person name="Alikhan N.F."/>
            <person name="Baker D."/>
            <person name="Gharbi K."/>
            <person name="Hall N."/>
            <person name="Watson M."/>
            <person name="Adriaenssens E.M."/>
            <person name="Foster-Nyarko E."/>
            <person name="Jarju S."/>
            <person name="Secka A."/>
            <person name="Antonio M."/>
            <person name="Oren A."/>
            <person name="Chaudhuri R.R."/>
            <person name="La Ragione R."/>
            <person name="Hildebrand F."/>
            <person name="Pallen M.J."/>
        </authorList>
    </citation>
    <scope>NUCLEOTIDE SEQUENCE</scope>
    <source>
        <strain evidence="7">ChiHjej12B11-14209</strain>
    </source>
</reference>
<accession>A0A9D2JE35</accession>
<evidence type="ECO:0000313" key="8">
    <source>
        <dbReference type="Proteomes" id="UP000824062"/>
    </source>
</evidence>
<gene>
    <name evidence="7" type="ORF">IAA19_04305</name>
</gene>
<dbReference type="PANTHER" id="PTHR10353:SF85">
    <property type="entry name" value="ARYL-PHOSPHO-BETA-D-GLUCOSIDASE BGLA"/>
    <property type="match status" value="1"/>
</dbReference>
<dbReference type="EC" id="3.2.1.86" evidence="7"/>
<dbReference type="NCBIfam" id="NF007154">
    <property type="entry name" value="PRK09589.1"/>
    <property type="match status" value="1"/>
</dbReference>
<dbReference type="InterPro" id="IPR033132">
    <property type="entry name" value="GH_1_N_CS"/>
</dbReference>
<dbReference type="PROSITE" id="PS00572">
    <property type="entry name" value="GLYCOSYL_HYDROL_F1_1"/>
    <property type="match status" value="1"/>
</dbReference>
<dbReference type="Proteomes" id="UP000824062">
    <property type="component" value="Unassembled WGS sequence"/>
</dbReference>
<dbReference type="InterPro" id="IPR001360">
    <property type="entry name" value="Glyco_hydro_1"/>
</dbReference>
<evidence type="ECO:0000256" key="4">
    <source>
        <dbReference type="PROSITE-ProRule" id="PRU10055"/>
    </source>
</evidence>
<dbReference type="Pfam" id="PF00232">
    <property type="entry name" value="Glyco_hydro_1"/>
    <property type="match status" value="1"/>
</dbReference>
<dbReference type="SUPFAM" id="SSF51445">
    <property type="entry name" value="(Trans)glycosidases"/>
    <property type="match status" value="1"/>
</dbReference>
<dbReference type="PANTHER" id="PTHR10353">
    <property type="entry name" value="GLYCOSYL HYDROLASE"/>
    <property type="match status" value="1"/>
</dbReference>
<evidence type="ECO:0000256" key="6">
    <source>
        <dbReference type="RuleBase" id="RU004468"/>
    </source>
</evidence>
<dbReference type="Gene3D" id="3.20.20.80">
    <property type="entry name" value="Glycosidases"/>
    <property type="match status" value="1"/>
</dbReference>
<dbReference type="FunFam" id="3.20.20.80:FF:000004">
    <property type="entry name" value="Beta-glucosidase 6-phospho-beta-glucosidase"/>
    <property type="match status" value="1"/>
</dbReference>
<proteinExistence type="inferred from homology"/>
<evidence type="ECO:0000256" key="1">
    <source>
        <dbReference type="ARBA" id="ARBA00010838"/>
    </source>
</evidence>
<feature type="active site" description="Nucleophile" evidence="4">
    <location>
        <position position="362"/>
    </location>
</feature>
<organism evidence="7 8">
    <name type="scientific">Candidatus Olsenella pullistercoris</name>
    <dbReference type="NCBI Taxonomy" id="2838712"/>
    <lineage>
        <taxon>Bacteria</taxon>
        <taxon>Bacillati</taxon>
        <taxon>Actinomycetota</taxon>
        <taxon>Coriobacteriia</taxon>
        <taxon>Coriobacteriales</taxon>
        <taxon>Atopobiaceae</taxon>
        <taxon>Olsenella</taxon>
    </lineage>
</organism>